<dbReference type="EMBL" id="SNZP01000009">
    <property type="protein sequence ID" value="TDR77816.1"/>
    <property type="molecule type" value="Genomic_DNA"/>
</dbReference>
<keyword evidence="5" id="KW-1185">Reference proteome</keyword>
<dbReference type="AlphaFoldDB" id="A0A4R7B287"/>
<organism evidence="4 5">
    <name type="scientific">Paludibacterium purpuratum</name>
    <dbReference type="NCBI Taxonomy" id="1144873"/>
    <lineage>
        <taxon>Bacteria</taxon>
        <taxon>Pseudomonadati</taxon>
        <taxon>Pseudomonadota</taxon>
        <taxon>Betaproteobacteria</taxon>
        <taxon>Neisseriales</taxon>
        <taxon>Chromobacteriaceae</taxon>
        <taxon>Paludibacterium</taxon>
    </lineage>
</organism>
<dbReference type="InterPro" id="IPR011004">
    <property type="entry name" value="Trimer_LpxA-like_sf"/>
</dbReference>
<accession>A0A4R7B287</accession>
<gene>
    <name evidence="4" type="ORF">DFP86_10956</name>
</gene>
<evidence type="ECO:0000256" key="1">
    <source>
        <dbReference type="ARBA" id="ARBA00007274"/>
    </source>
</evidence>
<protein>
    <submittedName>
        <fullName evidence="4">Serine O-acetyltransferase</fullName>
    </submittedName>
</protein>
<dbReference type="RefSeq" id="WP_133681475.1">
    <property type="nucleotide sequence ID" value="NZ_SNZP01000009.1"/>
</dbReference>
<dbReference type="GO" id="GO:0016746">
    <property type="term" value="F:acyltransferase activity"/>
    <property type="evidence" value="ECO:0007669"/>
    <property type="project" value="UniProtKB-KW"/>
</dbReference>
<proteinExistence type="inferred from homology"/>
<sequence length="191" mass="21376">MICSRDDYQYYLRADRCALGLDNTWKNRWFNDRWRFQRLLRRVEFYRNCGRPRWQQLWAEWRMRCLGRLLGYSIPPNVFGPGLALPHRGTIVVNAFARVGANCRLHVCTSIGTQAGTLDQVPVIGDNCYIGPGAKLFGRIVIGDNTVIGANAVVNHSFPDGGYTLGGIPARVISGRDSDGLLIRGTDDASC</sequence>
<keyword evidence="2 4" id="KW-0808">Transferase</keyword>
<comment type="caution">
    <text evidence="4">The sequence shown here is derived from an EMBL/GenBank/DDBJ whole genome shotgun (WGS) entry which is preliminary data.</text>
</comment>
<comment type="similarity">
    <text evidence="1">Belongs to the transferase hexapeptide repeat family.</text>
</comment>
<dbReference type="CDD" id="cd03354">
    <property type="entry name" value="LbH_SAT"/>
    <property type="match status" value="1"/>
</dbReference>
<dbReference type="Pfam" id="PF00132">
    <property type="entry name" value="Hexapep"/>
    <property type="match status" value="1"/>
</dbReference>
<evidence type="ECO:0000256" key="3">
    <source>
        <dbReference type="ARBA" id="ARBA00023315"/>
    </source>
</evidence>
<dbReference type="Proteomes" id="UP000295611">
    <property type="component" value="Unassembled WGS sequence"/>
</dbReference>
<evidence type="ECO:0000313" key="4">
    <source>
        <dbReference type="EMBL" id="TDR77816.1"/>
    </source>
</evidence>
<name>A0A4R7B287_9NEIS</name>
<dbReference type="Gene3D" id="2.160.10.10">
    <property type="entry name" value="Hexapeptide repeat proteins"/>
    <property type="match status" value="1"/>
</dbReference>
<dbReference type="SUPFAM" id="SSF51161">
    <property type="entry name" value="Trimeric LpxA-like enzymes"/>
    <property type="match status" value="1"/>
</dbReference>
<evidence type="ECO:0000256" key="2">
    <source>
        <dbReference type="ARBA" id="ARBA00022679"/>
    </source>
</evidence>
<evidence type="ECO:0000313" key="5">
    <source>
        <dbReference type="Proteomes" id="UP000295611"/>
    </source>
</evidence>
<dbReference type="PANTHER" id="PTHR42811">
    <property type="entry name" value="SERINE ACETYLTRANSFERASE"/>
    <property type="match status" value="1"/>
</dbReference>
<keyword evidence="3" id="KW-0012">Acyltransferase</keyword>
<dbReference type="OrthoDB" id="8612290at2"/>
<dbReference type="InterPro" id="IPR001451">
    <property type="entry name" value="Hexapep"/>
</dbReference>
<dbReference type="InterPro" id="IPR045304">
    <property type="entry name" value="LbH_SAT"/>
</dbReference>
<reference evidence="4 5" key="1">
    <citation type="submission" date="2019-03" db="EMBL/GenBank/DDBJ databases">
        <title>Genomic Encyclopedia of Type Strains, Phase III (KMG-III): the genomes of soil and plant-associated and newly described type strains.</title>
        <authorList>
            <person name="Whitman W."/>
        </authorList>
    </citation>
    <scope>NUCLEOTIDE SEQUENCE [LARGE SCALE GENOMIC DNA]</scope>
    <source>
        <strain evidence="4 5">CECT 8976</strain>
    </source>
</reference>